<dbReference type="Gene3D" id="3.30.2020.30">
    <property type="match status" value="1"/>
</dbReference>
<feature type="domain" description="Gamma-butyrobetaine hydroxylase-like N-terminal" evidence="3">
    <location>
        <begin position="9"/>
        <end position="92"/>
    </location>
</feature>
<dbReference type="Proteomes" id="UP000199236">
    <property type="component" value="Unassembled WGS sequence"/>
</dbReference>
<organism evidence="4 5">
    <name type="scientific">Cohaesibacter marisflavi</name>
    <dbReference type="NCBI Taxonomy" id="655353"/>
    <lineage>
        <taxon>Bacteria</taxon>
        <taxon>Pseudomonadati</taxon>
        <taxon>Pseudomonadota</taxon>
        <taxon>Alphaproteobacteria</taxon>
        <taxon>Hyphomicrobiales</taxon>
        <taxon>Cohaesibacteraceae</taxon>
    </lineage>
</organism>
<dbReference type="InterPro" id="IPR010376">
    <property type="entry name" value="GBBH-like_N"/>
</dbReference>
<gene>
    <name evidence="4" type="ORF">SAMN04488056_101628</name>
</gene>
<evidence type="ECO:0000256" key="2">
    <source>
        <dbReference type="ARBA" id="ARBA00023004"/>
    </source>
</evidence>
<name>A0A1I5AVM1_9HYPH</name>
<keyword evidence="2" id="KW-0408">Iron</keyword>
<dbReference type="InterPro" id="IPR038492">
    <property type="entry name" value="GBBH-like_N_sf"/>
</dbReference>
<evidence type="ECO:0000313" key="5">
    <source>
        <dbReference type="Proteomes" id="UP000199236"/>
    </source>
</evidence>
<proteinExistence type="predicted"/>
<accession>A0A1I5AVM1</accession>
<dbReference type="PANTHER" id="PTHR35303">
    <property type="entry name" value="OS02G0197800 PROTEIN"/>
    <property type="match status" value="1"/>
</dbReference>
<dbReference type="PANTHER" id="PTHR35303:SF5">
    <property type="entry name" value="OS02G0197800 PROTEIN"/>
    <property type="match status" value="1"/>
</dbReference>
<evidence type="ECO:0000256" key="1">
    <source>
        <dbReference type="ARBA" id="ARBA00022723"/>
    </source>
</evidence>
<dbReference type="OrthoDB" id="9794178at2"/>
<sequence>MTKAWPTEIRLKKDKKSLIVAFDDESAYEFSAEFLRVTSPSAEVQGHHPSQKKTIGGKRDVEIMKVEPVGNYAVRLFFTDLHDSGYFTWDYFKESGEAMDAIWAEYLQALEAQGLDRG</sequence>
<dbReference type="STRING" id="655353.SAMN04488056_101628"/>
<dbReference type="GO" id="GO:0046872">
    <property type="term" value="F:metal ion binding"/>
    <property type="evidence" value="ECO:0007669"/>
    <property type="project" value="UniProtKB-KW"/>
</dbReference>
<dbReference type="RefSeq" id="WP_090068985.1">
    <property type="nucleotide sequence ID" value="NZ_FOVR01000001.1"/>
</dbReference>
<protein>
    <submittedName>
        <fullName evidence="4">DUF971 family protein</fullName>
    </submittedName>
</protein>
<evidence type="ECO:0000313" key="4">
    <source>
        <dbReference type="EMBL" id="SFN66497.1"/>
    </source>
</evidence>
<evidence type="ECO:0000259" key="3">
    <source>
        <dbReference type="Pfam" id="PF06155"/>
    </source>
</evidence>
<keyword evidence="1" id="KW-0479">Metal-binding</keyword>
<reference evidence="4 5" key="1">
    <citation type="submission" date="2016-10" db="EMBL/GenBank/DDBJ databases">
        <authorList>
            <person name="de Groot N.N."/>
        </authorList>
    </citation>
    <scope>NUCLEOTIDE SEQUENCE [LARGE SCALE GENOMIC DNA]</scope>
    <source>
        <strain evidence="4 5">CGMCC 1.9157</strain>
    </source>
</reference>
<dbReference type="Pfam" id="PF06155">
    <property type="entry name" value="GBBH-like_N"/>
    <property type="match status" value="1"/>
</dbReference>
<keyword evidence="5" id="KW-1185">Reference proteome</keyword>
<dbReference type="AlphaFoldDB" id="A0A1I5AVM1"/>
<dbReference type="EMBL" id="FOVR01000001">
    <property type="protein sequence ID" value="SFN66497.1"/>
    <property type="molecule type" value="Genomic_DNA"/>
</dbReference>